<dbReference type="KEGG" id="cmp:Cha6605_4921"/>
<evidence type="ECO:0000313" key="4">
    <source>
        <dbReference type="Proteomes" id="UP000010366"/>
    </source>
</evidence>
<gene>
    <name evidence="3" type="ORF">Cha6605_4921</name>
</gene>
<dbReference type="RefSeq" id="WP_015161919.1">
    <property type="nucleotide sequence ID" value="NC_019697.1"/>
</dbReference>
<dbReference type="eggNOG" id="COG1193">
    <property type="taxonomic scope" value="Bacteria"/>
</dbReference>
<dbReference type="AlphaFoldDB" id="K9UM05"/>
<accession>K9UM05</accession>
<evidence type="ECO:0000256" key="1">
    <source>
        <dbReference type="SAM" id="Coils"/>
    </source>
</evidence>
<dbReference type="OrthoDB" id="511915at2"/>
<evidence type="ECO:0008006" key="5">
    <source>
        <dbReference type="Google" id="ProtNLM"/>
    </source>
</evidence>
<evidence type="ECO:0000313" key="3">
    <source>
        <dbReference type="EMBL" id="AFY95830.1"/>
    </source>
</evidence>
<organism evidence="3 4">
    <name type="scientific">Chamaesiphon minutus (strain ATCC 27169 / PCC 6605)</name>
    <dbReference type="NCBI Taxonomy" id="1173020"/>
    <lineage>
        <taxon>Bacteria</taxon>
        <taxon>Bacillati</taxon>
        <taxon>Cyanobacteriota</taxon>
        <taxon>Cyanophyceae</taxon>
        <taxon>Gomontiellales</taxon>
        <taxon>Chamaesiphonaceae</taxon>
        <taxon>Chamaesiphon</taxon>
    </lineage>
</organism>
<dbReference type="HOGENOM" id="CLU_078484_0_2_3"/>
<keyword evidence="4" id="KW-1185">Reference proteome</keyword>
<proteinExistence type="predicted"/>
<protein>
    <recommendedName>
        <fullName evidence="5">Cell division initiation protein</fullName>
    </recommendedName>
</protein>
<dbReference type="Proteomes" id="UP000010366">
    <property type="component" value="Chromosome"/>
</dbReference>
<dbReference type="EMBL" id="CP003600">
    <property type="protein sequence ID" value="AFY95830.1"/>
    <property type="molecule type" value="Genomic_DNA"/>
</dbReference>
<reference evidence="3 4" key="1">
    <citation type="submission" date="2012-05" db="EMBL/GenBank/DDBJ databases">
        <title>Finished chromosome of genome of Chamaesiphon sp. PCC 6605.</title>
        <authorList>
            <consortium name="US DOE Joint Genome Institute"/>
            <person name="Gugger M."/>
            <person name="Coursin T."/>
            <person name="Rippka R."/>
            <person name="Tandeau De Marsac N."/>
            <person name="Huntemann M."/>
            <person name="Wei C.-L."/>
            <person name="Han J."/>
            <person name="Detter J.C."/>
            <person name="Han C."/>
            <person name="Tapia R."/>
            <person name="Chen A."/>
            <person name="Kyrpides N."/>
            <person name="Mavromatis K."/>
            <person name="Markowitz V."/>
            <person name="Szeto E."/>
            <person name="Ivanova N."/>
            <person name="Pagani I."/>
            <person name="Pati A."/>
            <person name="Goodwin L."/>
            <person name="Nordberg H.P."/>
            <person name="Cantor M.N."/>
            <person name="Hua S.X."/>
            <person name="Woyke T."/>
            <person name="Kerfeld C.A."/>
        </authorList>
    </citation>
    <scope>NUCLEOTIDE SEQUENCE [LARGE SCALE GENOMIC DNA]</scope>
    <source>
        <strain evidence="4">ATCC 27169 / PCC 6605</strain>
    </source>
</reference>
<evidence type="ECO:0000256" key="2">
    <source>
        <dbReference type="SAM" id="MobiDB-lite"/>
    </source>
</evidence>
<dbReference type="STRING" id="1173020.Cha6605_4921"/>
<sequence>MLQQFHYPTLADEIPSNVLEYRNVDPEVTPIAIEYLDIFAAIDRIESKILNSPRVPLTGKTIVNEEELLEQLDAIRLNLPEIVNTAQEVLQYKDRLIKEAQQQVQQILAQANQHAYQVANELGIIDRSEQEARQIRQMAIAECEHLRQQAIVEIERVRERNIQEIERMREQALAECQLIQSGADEYADRVLYTMEERLTDILQAIQQGRQRLNSTQPETSTVELRQAS</sequence>
<name>K9UM05_CHAP6</name>
<keyword evidence="1" id="KW-0175">Coiled coil</keyword>
<feature type="region of interest" description="Disordered" evidence="2">
    <location>
        <begin position="209"/>
        <end position="228"/>
    </location>
</feature>
<feature type="coiled-coil region" evidence="1">
    <location>
        <begin position="97"/>
        <end position="171"/>
    </location>
</feature>